<evidence type="ECO:0000256" key="1">
    <source>
        <dbReference type="SAM" id="MobiDB-lite"/>
    </source>
</evidence>
<sequence>MSATKLVIYHGGSWVGNCYEGGMTKWVNVPRGLSYGVLVKLVQDVAKVDAASQSSDTDNIDDNSIPDVDRVSHDDED</sequence>
<protein>
    <submittedName>
        <fullName evidence="2">Uncharacterized protein</fullName>
    </submittedName>
</protein>
<reference evidence="2" key="1">
    <citation type="journal article" date="2023" name="Plant J.">
        <title>Genome sequences and population genomics provide insights into the demographic history, inbreeding, and mutation load of two 'living fossil' tree species of Dipteronia.</title>
        <authorList>
            <person name="Feng Y."/>
            <person name="Comes H.P."/>
            <person name="Chen J."/>
            <person name="Zhu S."/>
            <person name="Lu R."/>
            <person name="Zhang X."/>
            <person name="Li P."/>
            <person name="Qiu J."/>
            <person name="Olsen K.M."/>
            <person name="Qiu Y."/>
        </authorList>
    </citation>
    <scope>NUCLEOTIDE SEQUENCE</scope>
    <source>
        <strain evidence="2">KIB01</strain>
    </source>
</reference>
<feature type="region of interest" description="Disordered" evidence="1">
    <location>
        <begin position="51"/>
        <end position="77"/>
    </location>
</feature>
<organism evidence="2 3">
    <name type="scientific">Dipteronia dyeriana</name>
    <dbReference type="NCBI Taxonomy" id="168575"/>
    <lineage>
        <taxon>Eukaryota</taxon>
        <taxon>Viridiplantae</taxon>
        <taxon>Streptophyta</taxon>
        <taxon>Embryophyta</taxon>
        <taxon>Tracheophyta</taxon>
        <taxon>Spermatophyta</taxon>
        <taxon>Magnoliopsida</taxon>
        <taxon>eudicotyledons</taxon>
        <taxon>Gunneridae</taxon>
        <taxon>Pentapetalae</taxon>
        <taxon>rosids</taxon>
        <taxon>malvids</taxon>
        <taxon>Sapindales</taxon>
        <taxon>Sapindaceae</taxon>
        <taxon>Hippocastanoideae</taxon>
        <taxon>Acereae</taxon>
        <taxon>Dipteronia</taxon>
    </lineage>
</organism>
<accession>A0AAD9X9B2</accession>
<feature type="compositionally biased region" description="Low complexity" evidence="1">
    <location>
        <begin position="52"/>
        <end position="65"/>
    </location>
</feature>
<evidence type="ECO:0000313" key="3">
    <source>
        <dbReference type="Proteomes" id="UP001280121"/>
    </source>
</evidence>
<dbReference type="Proteomes" id="UP001280121">
    <property type="component" value="Unassembled WGS sequence"/>
</dbReference>
<proteinExistence type="predicted"/>
<comment type="caution">
    <text evidence="2">The sequence shown here is derived from an EMBL/GenBank/DDBJ whole genome shotgun (WGS) entry which is preliminary data.</text>
</comment>
<dbReference type="AlphaFoldDB" id="A0AAD9X9B2"/>
<gene>
    <name evidence="2" type="ORF">Ddye_008388</name>
</gene>
<name>A0AAD9X9B2_9ROSI</name>
<keyword evidence="3" id="KW-1185">Reference proteome</keyword>
<feature type="compositionally biased region" description="Basic and acidic residues" evidence="1">
    <location>
        <begin position="67"/>
        <end position="77"/>
    </location>
</feature>
<dbReference type="EMBL" id="JANJYI010000003">
    <property type="protein sequence ID" value="KAK2655336.1"/>
    <property type="molecule type" value="Genomic_DNA"/>
</dbReference>
<evidence type="ECO:0000313" key="2">
    <source>
        <dbReference type="EMBL" id="KAK2655336.1"/>
    </source>
</evidence>